<comment type="subunit">
    <text evidence="13">F-type ATPases have 2 components, F(1) - the catalytic core - and F(0) - the membrane proton channel. F(1) has five subunits: alpha(3), beta(3), gamma(1), delta(1), epsilon(1). F(0) has three main subunits: a(1), b(2) and c(10-14). The alpha and beta chains form an alternating ring which encloses part of the gamma chain. F(1) is attached to F(0) by a central stalk formed by the gamma and epsilon chains, while a peripheral stalk is formed by the delta and b chains.</text>
</comment>
<organism evidence="17 18">
    <name type="scientific">Acetobacter conturbans</name>
    <dbReference type="NCBI Taxonomy" id="1737472"/>
    <lineage>
        <taxon>Bacteria</taxon>
        <taxon>Pseudomonadati</taxon>
        <taxon>Pseudomonadota</taxon>
        <taxon>Alphaproteobacteria</taxon>
        <taxon>Acetobacterales</taxon>
        <taxon>Acetobacteraceae</taxon>
        <taxon>Acetobacter</taxon>
    </lineage>
</organism>
<dbReference type="InterPro" id="IPR050059">
    <property type="entry name" value="ATP_synthase_B_chain"/>
</dbReference>
<evidence type="ECO:0000313" key="17">
    <source>
        <dbReference type="EMBL" id="NHN87534.1"/>
    </source>
</evidence>
<dbReference type="CDD" id="cd06503">
    <property type="entry name" value="ATP-synt_Fo_b"/>
    <property type="match status" value="1"/>
</dbReference>
<dbReference type="RefSeq" id="WP_338421298.1">
    <property type="nucleotide sequence ID" value="NZ_WOSY01000002.1"/>
</dbReference>
<dbReference type="HAMAP" id="MF_01398">
    <property type="entry name" value="ATP_synth_b_bprime"/>
    <property type="match status" value="1"/>
</dbReference>
<proteinExistence type="inferred from homology"/>
<dbReference type="Pfam" id="PF00430">
    <property type="entry name" value="ATP-synt_B"/>
    <property type="match status" value="1"/>
</dbReference>
<keyword evidence="5 13" id="KW-0375">Hydrogen ion transport</keyword>
<dbReference type="InterPro" id="IPR002146">
    <property type="entry name" value="ATP_synth_b/b'su_bac/chlpt"/>
</dbReference>
<name>A0ABX0K1D4_9PROT</name>
<evidence type="ECO:0000256" key="9">
    <source>
        <dbReference type="ARBA" id="ARBA00023310"/>
    </source>
</evidence>
<sequence>MRHPVSLIRRSLAAGVSSLPLLMAAAPGARAAGMPQLDFHNPLLTGQVVWGAGIFLFFYLALRGWALPRVETVLTNRNQRINGDLDQAHAAKVEADNAVRELNETKKAASAEAQAHLDAVLDQERKAAAARLAELSAKLETEITSAEKAVAAERARALESLKPIASDVAETLVQKLTGSRPDRARIETAVAHQVASEAASRQAIA</sequence>
<comment type="subcellular location">
    <subcellularLocation>
        <location evidence="13">Cell membrane</location>
        <topology evidence="13">Single-pass membrane protein</topology>
    </subcellularLocation>
    <subcellularLocation>
        <location evidence="12">Endomembrane system</location>
        <topology evidence="12">Single-pass membrane protein</topology>
    </subcellularLocation>
</comment>
<comment type="similarity">
    <text evidence="1 13 14">Belongs to the ATPase B chain family.</text>
</comment>
<evidence type="ECO:0000256" key="5">
    <source>
        <dbReference type="ARBA" id="ARBA00022781"/>
    </source>
</evidence>
<dbReference type="Proteomes" id="UP000631653">
    <property type="component" value="Unassembled WGS sequence"/>
</dbReference>
<comment type="function">
    <text evidence="11">Component of the F(0) channel, it forms part of the peripheral stalk, linking F(1) to F(0). The b'-subunit is a diverged and duplicated form of b found in plants and photosynthetic bacteria.</text>
</comment>
<evidence type="ECO:0000256" key="16">
    <source>
        <dbReference type="SAM" id="SignalP"/>
    </source>
</evidence>
<feature type="signal peptide" evidence="16">
    <location>
        <begin position="1"/>
        <end position="31"/>
    </location>
</feature>
<evidence type="ECO:0000256" key="1">
    <source>
        <dbReference type="ARBA" id="ARBA00005513"/>
    </source>
</evidence>
<evidence type="ECO:0000256" key="3">
    <source>
        <dbReference type="ARBA" id="ARBA00022547"/>
    </source>
</evidence>
<keyword evidence="9 13" id="KW-0066">ATP synthesis</keyword>
<comment type="function">
    <text evidence="10 13">F(1)F(0) ATP synthase produces ATP from ADP in the presence of a proton or sodium gradient. F-type ATPases consist of two structural domains, F(1) containing the extramembraneous catalytic core and F(0) containing the membrane proton channel, linked together by a central stalk and a peripheral stalk. During catalysis, ATP synthesis in the catalytic domain of F(1) is coupled via a rotary mechanism of the central stalk subunits to proton translocation.</text>
</comment>
<evidence type="ECO:0000256" key="11">
    <source>
        <dbReference type="ARBA" id="ARBA00025614"/>
    </source>
</evidence>
<dbReference type="PANTHER" id="PTHR33445">
    <property type="entry name" value="ATP SYNTHASE SUBUNIT B', CHLOROPLASTIC"/>
    <property type="match status" value="1"/>
</dbReference>
<keyword evidence="13" id="KW-1003">Cell membrane</keyword>
<dbReference type="PANTHER" id="PTHR33445:SF1">
    <property type="entry name" value="ATP SYNTHASE SUBUNIT B"/>
    <property type="match status" value="1"/>
</dbReference>
<keyword evidence="16" id="KW-0732">Signal</keyword>
<feature type="transmembrane region" description="Helical" evidence="13">
    <location>
        <begin position="47"/>
        <end position="67"/>
    </location>
</feature>
<evidence type="ECO:0000256" key="4">
    <source>
        <dbReference type="ARBA" id="ARBA00022692"/>
    </source>
</evidence>
<feature type="coiled-coil region" evidence="15">
    <location>
        <begin position="85"/>
        <end position="156"/>
    </location>
</feature>
<evidence type="ECO:0000256" key="6">
    <source>
        <dbReference type="ARBA" id="ARBA00022989"/>
    </source>
</evidence>
<gene>
    <name evidence="13" type="primary">atpF</name>
    <name evidence="17" type="ORF">GOB81_02665</name>
</gene>
<evidence type="ECO:0000256" key="8">
    <source>
        <dbReference type="ARBA" id="ARBA00023136"/>
    </source>
</evidence>
<keyword evidence="18" id="KW-1185">Reference proteome</keyword>
<evidence type="ECO:0000256" key="12">
    <source>
        <dbReference type="ARBA" id="ARBA00037847"/>
    </source>
</evidence>
<evidence type="ECO:0000256" key="14">
    <source>
        <dbReference type="RuleBase" id="RU003848"/>
    </source>
</evidence>
<evidence type="ECO:0000256" key="7">
    <source>
        <dbReference type="ARBA" id="ARBA00023065"/>
    </source>
</evidence>
<protein>
    <recommendedName>
        <fullName evidence="13">ATP synthase subunit b</fullName>
    </recommendedName>
    <alternativeName>
        <fullName evidence="13">ATP synthase F(0) sector subunit b</fullName>
    </alternativeName>
    <alternativeName>
        <fullName evidence="13">ATPase subunit I</fullName>
    </alternativeName>
    <alternativeName>
        <fullName evidence="13">F-type ATPase subunit b</fullName>
        <shortName evidence="13">F-ATPase subunit b</shortName>
    </alternativeName>
</protein>
<keyword evidence="7 13" id="KW-0406">Ion transport</keyword>
<keyword evidence="4 13" id="KW-0812">Transmembrane</keyword>
<dbReference type="EMBL" id="WOSY01000002">
    <property type="protein sequence ID" value="NHN87534.1"/>
    <property type="molecule type" value="Genomic_DNA"/>
</dbReference>
<reference evidence="17 18" key="1">
    <citation type="journal article" date="2020" name="Int. J. Syst. Evol. Microbiol.">
        <title>Novel acetic acid bacteria from cider fermentations: Acetobacter conturbans sp. nov. and Acetobacter fallax sp. nov.</title>
        <authorList>
            <person name="Sombolestani A.S."/>
            <person name="Cleenwerck I."/>
            <person name="Cnockaert M."/>
            <person name="Borremans W."/>
            <person name="Wieme A.D."/>
            <person name="De Vuyst L."/>
            <person name="Vandamme P."/>
        </authorList>
    </citation>
    <scope>NUCLEOTIDE SEQUENCE [LARGE SCALE GENOMIC DNA]</scope>
    <source>
        <strain evidence="17 18">LMG 1627</strain>
    </source>
</reference>
<evidence type="ECO:0000313" key="18">
    <source>
        <dbReference type="Proteomes" id="UP000631653"/>
    </source>
</evidence>
<keyword evidence="3 13" id="KW-0138">CF(0)</keyword>
<feature type="chain" id="PRO_5045892695" description="ATP synthase subunit b" evidence="16">
    <location>
        <begin position="32"/>
        <end position="205"/>
    </location>
</feature>
<comment type="caution">
    <text evidence="17">The sequence shown here is derived from an EMBL/GenBank/DDBJ whole genome shotgun (WGS) entry which is preliminary data.</text>
</comment>
<keyword evidence="6 13" id="KW-1133">Transmembrane helix</keyword>
<evidence type="ECO:0000256" key="2">
    <source>
        <dbReference type="ARBA" id="ARBA00022448"/>
    </source>
</evidence>
<keyword evidence="15" id="KW-0175">Coiled coil</keyword>
<evidence type="ECO:0000256" key="15">
    <source>
        <dbReference type="SAM" id="Coils"/>
    </source>
</evidence>
<evidence type="ECO:0000256" key="13">
    <source>
        <dbReference type="HAMAP-Rule" id="MF_01398"/>
    </source>
</evidence>
<keyword evidence="2 13" id="KW-0813">Transport</keyword>
<accession>A0ABX0K1D4</accession>
<evidence type="ECO:0000256" key="10">
    <source>
        <dbReference type="ARBA" id="ARBA00025198"/>
    </source>
</evidence>
<keyword evidence="8 13" id="KW-0472">Membrane</keyword>